<evidence type="ECO:0008006" key="4">
    <source>
        <dbReference type="Google" id="ProtNLM"/>
    </source>
</evidence>
<keyword evidence="3" id="KW-1185">Reference proteome</keyword>
<comment type="caution">
    <text evidence="2">The sequence shown here is derived from an EMBL/GenBank/DDBJ whole genome shotgun (WGS) entry which is preliminary data.</text>
</comment>
<evidence type="ECO:0000313" key="3">
    <source>
        <dbReference type="Proteomes" id="UP001410795"/>
    </source>
</evidence>
<dbReference type="Proteomes" id="UP001410795">
    <property type="component" value="Unassembled WGS sequence"/>
</dbReference>
<name>A0ABP7BE44_9MICO</name>
<evidence type="ECO:0000313" key="2">
    <source>
        <dbReference type="EMBL" id="GAA3657946.1"/>
    </source>
</evidence>
<accession>A0ABP7BE44</accession>
<sequence>MRDRRIPLSQPIAPAHPATLVTMSTNSSDDPPVRRIDRILAFMSLGIALLSVVCFFAIMISTATGMTHADYSDGVWPIVAAIPMFGLPIAFVLILVLLVMSFVRRGKPGRRP</sequence>
<feature type="transmembrane region" description="Helical" evidence="1">
    <location>
        <begin position="75"/>
        <end position="103"/>
    </location>
</feature>
<evidence type="ECO:0000256" key="1">
    <source>
        <dbReference type="SAM" id="Phobius"/>
    </source>
</evidence>
<organism evidence="2 3">
    <name type="scientific">Microbacterium marinilacus</name>
    <dbReference type="NCBI Taxonomy" id="415209"/>
    <lineage>
        <taxon>Bacteria</taxon>
        <taxon>Bacillati</taxon>
        <taxon>Actinomycetota</taxon>
        <taxon>Actinomycetes</taxon>
        <taxon>Micrococcales</taxon>
        <taxon>Microbacteriaceae</taxon>
        <taxon>Microbacterium</taxon>
    </lineage>
</organism>
<gene>
    <name evidence="2" type="ORF">GCM10022202_18040</name>
</gene>
<proteinExistence type="predicted"/>
<feature type="transmembrane region" description="Helical" evidence="1">
    <location>
        <begin position="39"/>
        <end position="63"/>
    </location>
</feature>
<reference evidence="3" key="1">
    <citation type="journal article" date="2019" name="Int. J. Syst. Evol. Microbiol.">
        <title>The Global Catalogue of Microorganisms (GCM) 10K type strain sequencing project: providing services to taxonomists for standard genome sequencing and annotation.</title>
        <authorList>
            <consortium name="The Broad Institute Genomics Platform"/>
            <consortium name="The Broad Institute Genome Sequencing Center for Infectious Disease"/>
            <person name="Wu L."/>
            <person name="Ma J."/>
        </authorList>
    </citation>
    <scope>NUCLEOTIDE SEQUENCE [LARGE SCALE GENOMIC DNA]</scope>
    <source>
        <strain evidence="3">JCM 16546</strain>
    </source>
</reference>
<keyword evidence="1" id="KW-1133">Transmembrane helix</keyword>
<keyword evidence="1" id="KW-0812">Transmembrane</keyword>
<protein>
    <recommendedName>
        <fullName evidence="4">Multidrug ABC transporter ATPase</fullName>
    </recommendedName>
</protein>
<dbReference type="EMBL" id="BAAAYV010000006">
    <property type="protein sequence ID" value="GAA3657946.1"/>
    <property type="molecule type" value="Genomic_DNA"/>
</dbReference>
<keyword evidence="1" id="KW-0472">Membrane</keyword>